<accession>A0A9W9DY92</accession>
<name>A0A9W9DY92_9AGAR</name>
<comment type="caution">
    <text evidence="2">The sequence shown here is derived from an EMBL/GenBank/DDBJ whole genome shotgun (WGS) entry which is preliminary data.</text>
</comment>
<protein>
    <recommendedName>
        <fullName evidence="4">Secreted protein</fullName>
    </recommendedName>
</protein>
<proteinExistence type="predicted"/>
<dbReference type="EMBL" id="JAOTPV010000001">
    <property type="protein sequence ID" value="KAJ4490767.1"/>
    <property type="molecule type" value="Genomic_DNA"/>
</dbReference>
<evidence type="ECO:0000313" key="2">
    <source>
        <dbReference type="EMBL" id="KAJ4490767.1"/>
    </source>
</evidence>
<dbReference type="OrthoDB" id="10586928at2759"/>
<organism evidence="2 3">
    <name type="scientific">Lentinula aciculospora</name>
    <dbReference type="NCBI Taxonomy" id="153920"/>
    <lineage>
        <taxon>Eukaryota</taxon>
        <taxon>Fungi</taxon>
        <taxon>Dikarya</taxon>
        <taxon>Basidiomycota</taxon>
        <taxon>Agaricomycotina</taxon>
        <taxon>Agaricomycetes</taxon>
        <taxon>Agaricomycetidae</taxon>
        <taxon>Agaricales</taxon>
        <taxon>Marasmiineae</taxon>
        <taxon>Omphalotaceae</taxon>
        <taxon>Lentinula</taxon>
    </lineage>
</organism>
<gene>
    <name evidence="2" type="ORF">J3R30DRAFT_3425002</name>
</gene>
<keyword evidence="3" id="KW-1185">Reference proteome</keyword>
<evidence type="ECO:0000313" key="3">
    <source>
        <dbReference type="Proteomes" id="UP001150266"/>
    </source>
</evidence>
<feature type="non-terminal residue" evidence="2">
    <location>
        <position position="1"/>
    </location>
</feature>
<reference evidence="2" key="1">
    <citation type="submission" date="2022-08" db="EMBL/GenBank/DDBJ databases">
        <title>A Global Phylogenomic Analysis of the Shiitake Genus Lentinula.</title>
        <authorList>
            <consortium name="DOE Joint Genome Institute"/>
            <person name="Sierra-Patev S."/>
            <person name="Min B."/>
            <person name="Naranjo-Ortiz M."/>
            <person name="Looney B."/>
            <person name="Konkel Z."/>
            <person name="Slot J.C."/>
            <person name="Sakamoto Y."/>
            <person name="Steenwyk J.L."/>
            <person name="Rokas A."/>
            <person name="Carro J."/>
            <person name="Camarero S."/>
            <person name="Ferreira P."/>
            <person name="Molpeceres G."/>
            <person name="Ruiz-Duenas F.J."/>
            <person name="Serrano A."/>
            <person name="Henrissat B."/>
            <person name="Drula E."/>
            <person name="Hughes K.W."/>
            <person name="Mata J.L."/>
            <person name="Ishikawa N.K."/>
            <person name="Vargas-Isla R."/>
            <person name="Ushijima S."/>
            <person name="Smith C.A."/>
            <person name="Ahrendt S."/>
            <person name="Andreopoulos W."/>
            <person name="He G."/>
            <person name="Labutti K."/>
            <person name="Lipzen A."/>
            <person name="Ng V."/>
            <person name="Riley R."/>
            <person name="Sandor L."/>
            <person name="Barry K."/>
            <person name="Martinez A.T."/>
            <person name="Xiao Y."/>
            <person name="Gibbons J.G."/>
            <person name="Terashima K."/>
            <person name="Grigoriev I.V."/>
            <person name="Hibbett D.S."/>
        </authorList>
    </citation>
    <scope>NUCLEOTIDE SEQUENCE</scope>
    <source>
        <strain evidence="2">JLM2183</strain>
    </source>
</reference>
<feature type="signal peptide" evidence="1">
    <location>
        <begin position="1"/>
        <end position="15"/>
    </location>
</feature>
<evidence type="ECO:0000256" key="1">
    <source>
        <dbReference type="SAM" id="SignalP"/>
    </source>
</evidence>
<evidence type="ECO:0008006" key="4">
    <source>
        <dbReference type="Google" id="ProtNLM"/>
    </source>
</evidence>
<dbReference type="Proteomes" id="UP001150266">
    <property type="component" value="Unassembled WGS sequence"/>
</dbReference>
<sequence>MLLLPLYWTIDVLRALPIVVSMSNYLSITPQIVPPFARELYPCIPNQFRDYNVIIPRFRSCMILTEEQRRKGKRII</sequence>
<feature type="chain" id="PRO_5040942879" description="Secreted protein" evidence="1">
    <location>
        <begin position="16"/>
        <end position="76"/>
    </location>
</feature>
<keyword evidence="1" id="KW-0732">Signal</keyword>
<dbReference type="AlphaFoldDB" id="A0A9W9DY92"/>